<dbReference type="InterPro" id="IPR009057">
    <property type="entry name" value="Homeodomain-like_sf"/>
</dbReference>
<evidence type="ECO:0000256" key="4">
    <source>
        <dbReference type="SAM" id="MobiDB-lite"/>
    </source>
</evidence>
<accession>A0A6J5ALX4</accession>
<feature type="region of interest" description="Disordered" evidence="4">
    <location>
        <begin position="1"/>
        <end position="25"/>
    </location>
</feature>
<dbReference type="InterPro" id="IPR018060">
    <property type="entry name" value="HTH_AraC"/>
</dbReference>
<evidence type="ECO:0000256" key="3">
    <source>
        <dbReference type="ARBA" id="ARBA00023163"/>
    </source>
</evidence>
<name>A0A6J5ALX4_9BURK</name>
<dbReference type="Pfam" id="PF12833">
    <property type="entry name" value="HTH_18"/>
    <property type="match status" value="1"/>
</dbReference>
<keyword evidence="1" id="KW-0805">Transcription regulation</keyword>
<evidence type="ECO:0000313" key="6">
    <source>
        <dbReference type="EMBL" id="CAB3673911.1"/>
    </source>
</evidence>
<feature type="domain" description="HTH araC/xylS-type" evidence="5">
    <location>
        <begin position="254"/>
        <end position="340"/>
    </location>
</feature>
<dbReference type="Gene3D" id="1.10.10.60">
    <property type="entry name" value="Homeodomain-like"/>
    <property type="match status" value="1"/>
</dbReference>
<dbReference type="PANTHER" id="PTHR46796">
    <property type="entry name" value="HTH-TYPE TRANSCRIPTIONAL ACTIVATOR RHAS-RELATED"/>
    <property type="match status" value="1"/>
</dbReference>
<feature type="compositionally biased region" description="Polar residues" evidence="4">
    <location>
        <begin position="1"/>
        <end position="14"/>
    </location>
</feature>
<feature type="compositionally biased region" description="Low complexity" evidence="4">
    <location>
        <begin position="15"/>
        <end position="25"/>
    </location>
</feature>
<dbReference type="SMART" id="SM00342">
    <property type="entry name" value="HTH_ARAC"/>
    <property type="match status" value="1"/>
</dbReference>
<organism evidence="6 7">
    <name type="scientific">Achromobacter insuavis</name>
    <dbReference type="NCBI Taxonomy" id="1287735"/>
    <lineage>
        <taxon>Bacteria</taxon>
        <taxon>Pseudomonadati</taxon>
        <taxon>Pseudomonadota</taxon>
        <taxon>Betaproteobacteria</taxon>
        <taxon>Burkholderiales</taxon>
        <taxon>Alcaligenaceae</taxon>
        <taxon>Achromobacter</taxon>
    </lineage>
</organism>
<evidence type="ECO:0000259" key="5">
    <source>
        <dbReference type="PROSITE" id="PS01124"/>
    </source>
</evidence>
<proteinExistence type="predicted"/>
<keyword evidence="7" id="KW-1185">Reference proteome</keyword>
<dbReference type="InterPro" id="IPR050204">
    <property type="entry name" value="AraC_XylS_family_regulators"/>
</dbReference>
<reference evidence="6 7" key="1">
    <citation type="submission" date="2020-04" db="EMBL/GenBank/DDBJ databases">
        <authorList>
            <person name="De Canck E."/>
        </authorList>
    </citation>
    <scope>NUCLEOTIDE SEQUENCE [LARGE SCALE GENOMIC DNA]</scope>
    <source>
        <strain evidence="6 7">LMG 26845</strain>
    </source>
</reference>
<dbReference type="PROSITE" id="PS01124">
    <property type="entry name" value="HTH_ARAC_FAMILY_2"/>
    <property type="match status" value="1"/>
</dbReference>
<gene>
    <name evidence="6" type="ORF">LMG26845_03920</name>
</gene>
<dbReference type="SUPFAM" id="SSF46689">
    <property type="entry name" value="Homeodomain-like"/>
    <property type="match status" value="1"/>
</dbReference>
<dbReference type="AlphaFoldDB" id="A0A6J5ALX4"/>
<dbReference type="PANTHER" id="PTHR46796:SF12">
    <property type="entry name" value="HTH-TYPE DNA-BINDING TRANSCRIPTIONAL ACTIVATOR EUTR"/>
    <property type="match status" value="1"/>
</dbReference>
<evidence type="ECO:0000256" key="2">
    <source>
        <dbReference type="ARBA" id="ARBA00023125"/>
    </source>
</evidence>
<keyword evidence="2" id="KW-0238">DNA-binding</keyword>
<sequence length="438" mass="48071">MLNTTQSDAETSWQPAEPRPAAGAMAGAAGWRIDTILATPAQQLFASGDLDEARAMVGRVMRPHHLGVVGSTQRLNARMHHQPLGEVSLNRLRYGANVEIRPGPLEDFFLVQMPLSGTALIESGPQRVDSTPDVASVVSPDDDLAMHWADDNDQFMLRVGRSLLERTLVGHLGCTLDRPLRFQLGFRWRECPAWRCLMAYLLDCSSQHADLAQHKLIVHQMEQLVAATLLSTLPHNYSAAPAGRRGAVLPRHVRCVQDYLQAHAHEPVSAEQLARIAGVSVRSLYAGFKEFLGISPMHYLRDLRMERARAELVAGECQNVAGVALRWGFAHLGRFSAGYKARATARAPARACGGTADAARAAARRKRQLCQDWPGLAFKQPWGWPTANDRPLTLMAFIAAFSSAFNVAFSAASRSARRSTGTAECRCSSRRRRTPGGR</sequence>
<protein>
    <recommendedName>
        <fullName evidence="5">HTH araC/xylS-type domain-containing protein</fullName>
    </recommendedName>
</protein>
<dbReference type="EMBL" id="CADIJR010000042">
    <property type="protein sequence ID" value="CAB3673911.1"/>
    <property type="molecule type" value="Genomic_DNA"/>
</dbReference>
<dbReference type="Proteomes" id="UP000507979">
    <property type="component" value="Unassembled WGS sequence"/>
</dbReference>
<evidence type="ECO:0000256" key="1">
    <source>
        <dbReference type="ARBA" id="ARBA00023015"/>
    </source>
</evidence>
<dbReference type="GO" id="GO:0003700">
    <property type="term" value="F:DNA-binding transcription factor activity"/>
    <property type="evidence" value="ECO:0007669"/>
    <property type="project" value="InterPro"/>
</dbReference>
<dbReference type="GO" id="GO:0043565">
    <property type="term" value="F:sequence-specific DNA binding"/>
    <property type="evidence" value="ECO:0007669"/>
    <property type="project" value="InterPro"/>
</dbReference>
<dbReference type="Pfam" id="PF14525">
    <property type="entry name" value="AraC_binding_2"/>
    <property type="match status" value="1"/>
</dbReference>
<dbReference type="InterPro" id="IPR035418">
    <property type="entry name" value="AraC-bd_2"/>
</dbReference>
<evidence type="ECO:0000313" key="7">
    <source>
        <dbReference type="Proteomes" id="UP000507979"/>
    </source>
</evidence>
<keyword evidence="3" id="KW-0804">Transcription</keyword>